<protein>
    <recommendedName>
        <fullName evidence="2">Transposase IS110-like N-terminal domain-containing protein</fullName>
    </recommendedName>
</protein>
<dbReference type="InterPro" id="IPR047650">
    <property type="entry name" value="Transpos_IS110"/>
</dbReference>
<feature type="domain" description="Transposase IS110-like N-terminal" evidence="2">
    <location>
        <begin position="84"/>
        <end position="219"/>
    </location>
</feature>
<dbReference type="PANTHER" id="PTHR33055">
    <property type="entry name" value="TRANSPOSASE FOR INSERTION SEQUENCE ELEMENT IS1111A"/>
    <property type="match status" value="1"/>
</dbReference>
<dbReference type="PANTHER" id="PTHR33055:SF3">
    <property type="entry name" value="PUTATIVE TRANSPOSASE FOR IS117-RELATED"/>
    <property type="match status" value="1"/>
</dbReference>
<dbReference type="GO" id="GO:0004803">
    <property type="term" value="F:transposase activity"/>
    <property type="evidence" value="ECO:0007669"/>
    <property type="project" value="InterPro"/>
</dbReference>
<comment type="caution">
    <text evidence="3">The sequence shown here is derived from an EMBL/GenBank/DDBJ whole genome shotgun (WGS) entry which is preliminary data.</text>
</comment>
<accession>A0A4Q2JYE9</accession>
<name>A0A4Q2JYE9_9ACTN</name>
<dbReference type="AlphaFoldDB" id="A0A4Q2JYE9"/>
<dbReference type="GO" id="GO:0003677">
    <property type="term" value="F:DNA binding"/>
    <property type="evidence" value="ECO:0007669"/>
    <property type="project" value="InterPro"/>
</dbReference>
<dbReference type="GO" id="GO:0006313">
    <property type="term" value="P:DNA transposition"/>
    <property type="evidence" value="ECO:0007669"/>
    <property type="project" value="InterPro"/>
</dbReference>
<feature type="region of interest" description="Disordered" evidence="1">
    <location>
        <begin position="244"/>
        <end position="278"/>
    </location>
</feature>
<reference evidence="3 4" key="1">
    <citation type="submission" date="2019-01" db="EMBL/GenBank/DDBJ databases">
        <title>Senegalimassilia sp. nov. KGMB04484 isolated human feces.</title>
        <authorList>
            <person name="Han K.-I."/>
            <person name="Kim J.-S."/>
            <person name="Lee K.C."/>
            <person name="Suh M.K."/>
            <person name="Eom M.K."/>
            <person name="Lee J.H."/>
            <person name="Park S.-H."/>
            <person name="Kang S.W."/>
            <person name="Park J.-E."/>
            <person name="Oh B.S."/>
            <person name="Yu S.Y."/>
            <person name="Choi S.-H."/>
            <person name="Lee D.H."/>
            <person name="Yoon H."/>
            <person name="Kim B.-Y."/>
            <person name="Lee J.H."/>
            <person name="Lee J.-S."/>
        </authorList>
    </citation>
    <scope>NUCLEOTIDE SEQUENCE [LARGE SCALE GENOMIC DNA]</scope>
    <source>
        <strain evidence="3 4">KGMB04484</strain>
    </source>
</reference>
<dbReference type="Pfam" id="PF01548">
    <property type="entry name" value="DEDD_Tnp_IS110"/>
    <property type="match status" value="1"/>
</dbReference>
<evidence type="ECO:0000313" key="4">
    <source>
        <dbReference type="Proteomes" id="UP000293345"/>
    </source>
</evidence>
<organism evidence="3 4">
    <name type="scientific">Senegalimassilia faecalis</name>
    <dbReference type="NCBI Taxonomy" id="2509433"/>
    <lineage>
        <taxon>Bacteria</taxon>
        <taxon>Bacillati</taxon>
        <taxon>Actinomycetota</taxon>
        <taxon>Coriobacteriia</taxon>
        <taxon>Coriobacteriales</taxon>
        <taxon>Coriobacteriaceae</taxon>
        <taxon>Senegalimassilia</taxon>
    </lineage>
</organism>
<feature type="compositionally biased region" description="Low complexity" evidence="1">
    <location>
        <begin position="23"/>
        <end position="32"/>
    </location>
</feature>
<proteinExistence type="predicted"/>
<sequence>MARGGDPSESCRPQGLASSRTVPPRAADPAAAHDLIGAWARTQGPGRPYCTPPDSALSARPPARTVNTQSERRRAMVESGNAAAGVDTHKRAHALAVVDAAGGTVFEGVFPADAAGYDELARAIGPAGGCGPVGVEGTSSYGAGLARRLAELGYEVVEVLRPGRPRRRPGQDKNDLADAARAARRALSREGCSVPKAGACWAERLRCLEVAREQLTRAVLASIYFSPFSPTYFRQSRQRGCAGFANADAPLPASRRPPPSRPHRRWIRPSGDMTVPLS</sequence>
<evidence type="ECO:0000256" key="1">
    <source>
        <dbReference type="SAM" id="MobiDB-lite"/>
    </source>
</evidence>
<evidence type="ECO:0000259" key="2">
    <source>
        <dbReference type="Pfam" id="PF01548"/>
    </source>
</evidence>
<feature type="region of interest" description="Disordered" evidence="1">
    <location>
        <begin position="1"/>
        <end position="71"/>
    </location>
</feature>
<dbReference type="Proteomes" id="UP000293345">
    <property type="component" value="Unassembled WGS sequence"/>
</dbReference>
<evidence type="ECO:0000313" key="3">
    <source>
        <dbReference type="EMBL" id="RXZ54095.1"/>
    </source>
</evidence>
<dbReference type="EMBL" id="SDPW01000001">
    <property type="protein sequence ID" value="RXZ54095.1"/>
    <property type="molecule type" value="Genomic_DNA"/>
</dbReference>
<dbReference type="InterPro" id="IPR002525">
    <property type="entry name" value="Transp_IS110-like_N"/>
</dbReference>
<keyword evidence="4" id="KW-1185">Reference proteome</keyword>
<gene>
    <name evidence="3" type="ORF">ET524_06120</name>
</gene>